<evidence type="ECO:0000256" key="7">
    <source>
        <dbReference type="ARBA" id="ARBA00023136"/>
    </source>
</evidence>
<comment type="similarity">
    <text evidence="2">Belongs to the auxin efflux carrier (TC 2.A.69) family.</text>
</comment>
<comment type="subcellular location">
    <subcellularLocation>
        <location evidence="1">Cell membrane</location>
        <topology evidence="1">Multi-pass membrane protein</topology>
    </subcellularLocation>
</comment>
<protein>
    <recommendedName>
        <fullName evidence="11">Transporter</fullName>
    </recommendedName>
</protein>
<dbReference type="InterPro" id="IPR004776">
    <property type="entry name" value="Mem_transp_PIN-like"/>
</dbReference>
<evidence type="ECO:0000256" key="4">
    <source>
        <dbReference type="ARBA" id="ARBA00022475"/>
    </source>
</evidence>
<dbReference type="PANTHER" id="PTHR36838:SF4">
    <property type="entry name" value="AUXIN EFFLUX CARRIER FAMILY PROTEIN"/>
    <property type="match status" value="1"/>
</dbReference>
<keyword evidence="5 8" id="KW-0812">Transmembrane</keyword>
<dbReference type="GO" id="GO:0005886">
    <property type="term" value="C:plasma membrane"/>
    <property type="evidence" value="ECO:0007669"/>
    <property type="project" value="UniProtKB-SubCell"/>
</dbReference>
<evidence type="ECO:0000256" key="1">
    <source>
        <dbReference type="ARBA" id="ARBA00004651"/>
    </source>
</evidence>
<feature type="transmembrane region" description="Helical" evidence="8">
    <location>
        <begin position="250"/>
        <end position="269"/>
    </location>
</feature>
<feature type="transmembrane region" description="Helical" evidence="8">
    <location>
        <begin position="281"/>
        <end position="302"/>
    </location>
</feature>
<feature type="transmembrane region" description="Helical" evidence="8">
    <location>
        <begin position="222"/>
        <end position="244"/>
    </location>
</feature>
<keyword evidence="3" id="KW-0813">Transport</keyword>
<gene>
    <name evidence="9" type="ORF">SAMN05444390_104313</name>
</gene>
<keyword evidence="10" id="KW-1185">Reference proteome</keyword>
<feature type="transmembrane region" description="Helical" evidence="8">
    <location>
        <begin position="191"/>
        <end position="210"/>
    </location>
</feature>
<evidence type="ECO:0000313" key="10">
    <source>
        <dbReference type="Proteomes" id="UP000236745"/>
    </source>
</evidence>
<feature type="transmembrane region" description="Helical" evidence="8">
    <location>
        <begin position="166"/>
        <end position="185"/>
    </location>
</feature>
<accession>A0A1H6CYX1</accession>
<dbReference type="Gene3D" id="1.20.1530.20">
    <property type="match status" value="1"/>
</dbReference>
<name>A0A1H6CYX1_9GAMM</name>
<dbReference type="InterPro" id="IPR038770">
    <property type="entry name" value="Na+/solute_symporter_sf"/>
</dbReference>
<dbReference type="GO" id="GO:0055085">
    <property type="term" value="P:transmembrane transport"/>
    <property type="evidence" value="ECO:0007669"/>
    <property type="project" value="InterPro"/>
</dbReference>
<proteinExistence type="inferred from homology"/>
<dbReference type="PANTHER" id="PTHR36838">
    <property type="entry name" value="AUXIN EFFLUX CARRIER FAMILY PROTEIN"/>
    <property type="match status" value="1"/>
</dbReference>
<dbReference type="RefSeq" id="WP_104004682.1">
    <property type="nucleotide sequence ID" value="NZ_FNVQ01000004.1"/>
</dbReference>
<feature type="transmembrane region" description="Helical" evidence="8">
    <location>
        <begin position="64"/>
        <end position="83"/>
    </location>
</feature>
<evidence type="ECO:0008006" key="11">
    <source>
        <dbReference type="Google" id="ProtNLM"/>
    </source>
</evidence>
<keyword evidence="6 8" id="KW-1133">Transmembrane helix</keyword>
<dbReference type="EMBL" id="FNVQ01000004">
    <property type="protein sequence ID" value="SEG77913.1"/>
    <property type="molecule type" value="Genomic_DNA"/>
</dbReference>
<organism evidence="9 10">
    <name type="scientific">Marinobacterium lutimaris</name>
    <dbReference type="NCBI Taxonomy" id="568106"/>
    <lineage>
        <taxon>Bacteria</taxon>
        <taxon>Pseudomonadati</taxon>
        <taxon>Pseudomonadota</taxon>
        <taxon>Gammaproteobacteria</taxon>
        <taxon>Oceanospirillales</taxon>
        <taxon>Oceanospirillaceae</taxon>
        <taxon>Marinobacterium</taxon>
    </lineage>
</organism>
<dbReference type="AlphaFoldDB" id="A0A1H6CYX1"/>
<keyword evidence="7 8" id="KW-0472">Membrane</keyword>
<keyword evidence="4" id="KW-1003">Cell membrane</keyword>
<evidence type="ECO:0000313" key="9">
    <source>
        <dbReference type="EMBL" id="SEG77913.1"/>
    </source>
</evidence>
<evidence type="ECO:0000256" key="8">
    <source>
        <dbReference type="SAM" id="Phobius"/>
    </source>
</evidence>
<dbReference type="Proteomes" id="UP000236745">
    <property type="component" value="Unassembled WGS sequence"/>
</dbReference>
<reference evidence="9 10" key="1">
    <citation type="submission" date="2016-10" db="EMBL/GenBank/DDBJ databases">
        <authorList>
            <person name="de Groot N.N."/>
        </authorList>
    </citation>
    <scope>NUCLEOTIDE SEQUENCE [LARGE SCALE GENOMIC DNA]</scope>
    <source>
        <strain evidence="9 10">DSM 22012</strain>
    </source>
</reference>
<dbReference type="Pfam" id="PF03547">
    <property type="entry name" value="Mem_trans"/>
    <property type="match status" value="1"/>
</dbReference>
<feature type="transmembrane region" description="Helical" evidence="8">
    <location>
        <begin position="122"/>
        <end position="146"/>
    </location>
</feature>
<evidence type="ECO:0000256" key="3">
    <source>
        <dbReference type="ARBA" id="ARBA00022448"/>
    </source>
</evidence>
<evidence type="ECO:0000256" key="6">
    <source>
        <dbReference type="ARBA" id="ARBA00022989"/>
    </source>
</evidence>
<dbReference type="OrthoDB" id="9805563at2"/>
<evidence type="ECO:0000256" key="5">
    <source>
        <dbReference type="ARBA" id="ARBA00022692"/>
    </source>
</evidence>
<sequence>MDGILTALWPVFALLVIGYLARRYDFPGAAFWPPAEKATYFVLFPSLLVSRLSQADLASVQSSLLVTAVLSMLLILSLLVLLIRPLLGVGNAQFTSVYQGSLRFNTYVALAVSAALMPEQGVVLAAVMTAVMIPTLNLLCVLVFAWYGESRPTFKGVLKTLARNPLILACLLGIALNISGIGLPAPVKPVLGLLGGMALPLGLLAVGAALNLRVLKHSGPAVIASSLFKLLICPLIAFALARLFGLTEAASLVMLIFASVPTATAAYILARQLGGDAELMANIITTQTLLSLLSMPLVLMLLA</sequence>
<evidence type="ECO:0000256" key="2">
    <source>
        <dbReference type="ARBA" id="ARBA00010145"/>
    </source>
</evidence>